<keyword evidence="2" id="KW-0238">DNA-binding</keyword>
<name>A0ABY2U551_9PSED</name>
<evidence type="ECO:0000313" key="2">
    <source>
        <dbReference type="EMBL" id="TLG91207.1"/>
    </source>
</evidence>
<dbReference type="Gene3D" id="1.10.1220.10">
    <property type="entry name" value="Met repressor-like"/>
    <property type="match status" value="1"/>
</dbReference>
<protein>
    <submittedName>
        <fullName evidence="2">Arc family DNA-binding protein</fullName>
    </submittedName>
</protein>
<keyword evidence="3" id="KW-1185">Reference proteome</keyword>
<dbReference type="Pfam" id="PF03869">
    <property type="entry name" value="Arc"/>
    <property type="match status" value="1"/>
</dbReference>
<dbReference type="RefSeq" id="WP_138451528.1">
    <property type="nucleotide sequence ID" value="NZ_VBVZ01000182.1"/>
</dbReference>
<proteinExistence type="predicted"/>
<gene>
    <name evidence="2" type="ORF">FEM54_14240</name>
</gene>
<comment type="caution">
    <text evidence="2">The sequence shown here is derived from an EMBL/GenBank/DDBJ whole genome shotgun (WGS) entry which is preliminary data.</text>
</comment>
<dbReference type="SUPFAM" id="SSF47598">
    <property type="entry name" value="Ribbon-helix-helix"/>
    <property type="match status" value="1"/>
</dbReference>
<evidence type="ECO:0000259" key="1">
    <source>
        <dbReference type="Pfam" id="PF03869"/>
    </source>
</evidence>
<feature type="domain" description="Arc-like DNA binding" evidence="1">
    <location>
        <begin position="2"/>
        <end position="47"/>
    </location>
</feature>
<accession>A0ABY2U551</accession>
<dbReference type="InterPro" id="IPR010985">
    <property type="entry name" value="Ribbon_hlx_hlx"/>
</dbReference>
<dbReference type="InterPro" id="IPR005569">
    <property type="entry name" value="Arc_DNA-bd_dom"/>
</dbReference>
<reference evidence="2 3" key="1">
    <citation type="submission" date="2019-05" db="EMBL/GenBank/DDBJ databases">
        <title>Pseudomonas edaphica sp. nov., isolated from rhizospheric soil of Cistus ladanifer L. in Spain.</title>
        <authorList>
            <person name="Peix A."/>
        </authorList>
    </citation>
    <scope>NUCLEOTIDE SEQUENCE [LARGE SCALE GENOMIC DNA]</scope>
    <source>
        <strain evidence="2 3">RD25</strain>
    </source>
</reference>
<dbReference type="Proteomes" id="UP000304941">
    <property type="component" value="Unassembled WGS sequence"/>
</dbReference>
<dbReference type="InterPro" id="IPR013321">
    <property type="entry name" value="Arc_rbn_hlx_hlx"/>
</dbReference>
<evidence type="ECO:0000313" key="3">
    <source>
        <dbReference type="Proteomes" id="UP000304941"/>
    </source>
</evidence>
<dbReference type="EMBL" id="VBVZ01000182">
    <property type="protein sequence ID" value="TLG91207.1"/>
    <property type="molecule type" value="Genomic_DNA"/>
</dbReference>
<organism evidence="2 3">
    <name type="scientific">Pseudomonas edaphica</name>
    <dbReference type="NCBI Taxonomy" id="2006980"/>
    <lineage>
        <taxon>Bacteria</taxon>
        <taxon>Pseudomonadati</taxon>
        <taxon>Pseudomonadota</taxon>
        <taxon>Gammaproteobacteria</taxon>
        <taxon>Pseudomonadales</taxon>
        <taxon>Pseudomonadaceae</taxon>
        <taxon>Pseudomonas</taxon>
    </lineage>
</organism>
<dbReference type="GO" id="GO:0003677">
    <property type="term" value="F:DNA binding"/>
    <property type="evidence" value="ECO:0007669"/>
    <property type="project" value="UniProtKB-KW"/>
</dbReference>
<sequence>MSRTDLQVNFRMPAELKAELERAARESGRSLTAEVVARLDLSLLADGKSPEALFTAEEAKTYASVARKSIPAIVRERIRISINRSIVRGLNAAEVQLRDLGLESLPSEDLAKIQFELSHELNEAGYKFEWDGGDSIWITYGDEEAAAAPADIEMPTKREVEPLEAPRRLIVNRKRKA</sequence>